<sequence length="72" mass="8396">MYLRPLMFLLMNFGAFSFTTRNGLNLLGDKGSLVFLSSPAKHISSTGAHIYAQTYSLYYYECFYSRDIYQYH</sequence>
<comment type="caution">
    <text evidence="2">The sequence shown here is derived from an EMBL/GenBank/DDBJ whole genome shotgun (WGS) entry which is preliminary data.</text>
</comment>
<evidence type="ECO:0000313" key="3">
    <source>
        <dbReference type="Proteomes" id="UP000823388"/>
    </source>
</evidence>
<feature type="signal peptide" evidence="1">
    <location>
        <begin position="1"/>
        <end position="17"/>
    </location>
</feature>
<organism evidence="2 3">
    <name type="scientific">Panicum virgatum</name>
    <name type="common">Blackwell switchgrass</name>
    <dbReference type="NCBI Taxonomy" id="38727"/>
    <lineage>
        <taxon>Eukaryota</taxon>
        <taxon>Viridiplantae</taxon>
        <taxon>Streptophyta</taxon>
        <taxon>Embryophyta</taxon>
        <taxon>Tracheophyta</taxon>
        <taxon>Spermatophyta</taxon>
        <taxon>Magnoliopsida</taxon>
        <taxon>Liliopsida</taxon>
        <taxon>Poales</taxon>
        <taxon>Poaceae</taxon>
        <taxon>PACMAD clade</taxon>
        <taxon>Panicoideae</taxon>
        <taxon>Panicodae</taxon>
        <taxon>Paniceae</taxon>
        <taxon>Panicinae</taxon>
        <taxon>Panicum</taxon>
        <taxon>Panicum sect. Hiantes</taxon>
    </lineage>
</organism>
<keyword evidence="3" id="KW-1185">Reference proteome</keyword>
<reference evidence="2" key="1">
    <citation type="submission" date="2020-05" db="EMBL/GenBank/DDBJ databases">
        <title>WGS assembly of Panicum virgatum.</title>
        <authorList>
            <person name="Lovell J.T."/>
            <person name="Jenkins J."/>
            <person name="Shu S."/>
            <person name="Juenger T.E."/>
            <person name="Schmutz J."/>
        </authorList>
    </citation>
    <scope>NUCLEOTIDE SEQUENCE</scope>
    <source>
        <strain evidence="2">AP13</strain>
    </source>
</reference>
<evidence type="ECO:0000256" key="1">
    <source>
        <dbReference type="SAM" id="SignalP"/>
    </source>
</evidence>
<dbReference type="AlphaFoldDB" id="A0A8T0TIW5"/>
<protein>
    <recommendedName>
        <fullName evidence="4">Secreted protein</fullName>
    </recommendedName>
</protein>
<feature type="chain" id="PRO_5035776297" description="Secreted protein" evidence="1">
    <location>
        <begin position="18"/>
        <end position="72"/>
    </location>
</feature>
<evidence type="ECO:0000313" key="2">
    <source>
        <dbReference type="EMBL" id="KAG2610167.1"/>
    </source>
</evidence>
<proteinExistence type="predicted"/>
<name>A0A8T0TIW5_PANVG</name>
<keyword evidence="1" id="KW-0732">Signal</keyword>
<dbReference type="Proteomes" id="UP000823388">
    <property type="component" value="Chromosome 4K"/>
</dbReference>
<gene>
    <name evidence="2" type="ORF">PVAP13_4KG174666</name>
</gene>
<dbReference type="EMBL" id="CM029043">
    <property type="protein sequence ID" value="KAG2610167.1"/>
    <property type="molecule type" value="Genomic_DNA"/>
</dbReference>
<evidence type="ECO:0008006" key="4">
    <source>
        <dbReference type="Google" id="ProtNLM"/>
    </source>
</evidence>
<accession>A0A8T0TIW5</accession>